<feature type="non-terminal residue" evidence="11">
    <location>
        <position position="1257"/>
    </location>
</feature>
<keyword evidence="4" id="KW-0678">Repressor</keyword>
<organism evidence="11 12">
    <name type="scientific">Cinchona calisaya</name>
    <dbReference type="NCBI Taxonomy" id="153742"/>
    <lineage>
        <taxon>Eukaryota</taxon>
        <taxon>Viridiplantae</taxon>
        <taxon>Streptophyta</taxon>
        <taxon>Embryophyta</taxon>
        <taxon>Tracheophyta</taxon>
        <taxon>Spermatophyta</taxon>
        <taxon>Magnoliopsida</taxon>
        <taxon>eudicotyledons</taxon>
        <taxon>Gunneridae</taxon>
        <taxon>Pentapetalae</taxon>
        <taxon>asterids</taxon>
        <taxon>lamiids</taxon>
        <taxon>Gentianales</taxon>
        <taxon>Rubiaceae</taxon>
        <taxon>Cinchonoideae</taxon>
        <taxon>Cinchoneae</taxon>
        <taxon>Cinchona</taxon>
    </lineage>
</organism>
<reference evidence="11 12" key="1">
    <citation type="submission" date="2024-11" db="EMBL/GenBank/DDBJ databases">
        <title>A near-complete genome assembly of Cinchona calisaya.</title>
        <authorList>
            <person name="Lian D.C."/>
            <person name="Zhao X.W."/>
            <person name="Wei L."/>
        </authorList>
    </citation>
    <scope>NUCLEOTIDE SEQUENCE [LARGE SCALE GENOMIC DNA]</scope>
    <source>
        <tissue evidence="11">Nenye</tissue>
    </source>
</reference>
<feature type="region of interest" description="Disordered" evidence="8">
    <location>
        <begin position="383"/>
        <end position="428"/>
    </location>
</feature>
<evidence type="ECO:0000256" key="8">
    <source>
        <dbReference type="SAM" id="MobiDB-lite"/>
    </source>
</evidence>
<comment type="caution">
    <text evidence="11">The sequence shown here is derived from an EMBL/GenBank/DDBJ whole genome shotgun (WGS) entry which is preliminary data.</text>
</comment>
<evidence type="ECO:0000256" key="5">
    <source>
        <dbReference type="ARBA" id="ARBA00023015"/>
    </source>
</evidence>
<feature type="compositionally biased region" description="Polar residues" evidence="8">
    <location>
        <begin position="387"/>
        <end position="400"/>
    </location>
</feature>
<evidence type="ECO:0000256" key="3">
    <source>
        <dbReference type="ARBA" id="ARBA00019618"/>
    </source>
</evidence>
<keyword evidence="5" id="KW-0805">Transcription regulation</keyword>
<name>A0ABD2ZKS0_9GENT</name>
<keyword evidence="7" id="KW-0539">Nucleus</keyword>
<dbReference type="PANTHER" id="PTHR48249:SF3">
    <property type="entry name" value="MEDIATOR OF RNA POLYMERASE II TRANSCRIPTION SUBUNIT 13"/>
    <property type="match status" value="1"/>
</dbReference>
<protein>
    <recommendedName>
        <fullName evidence="3">Mediator of RNA polymerase II transcription subunit 13</fullName>
    </recommendedName>
</protein>
<dbReference type="PANTHER" id="PTHR48249">
    <property type="entry name" value="MEDIATOR OF RNA POLYMERASE II TRANSCRIPTION SUBUNIT 13"/>
    <property type="match status" value="1"/>
</dbReference>
<dbReference type="EMBL" id="JBJUIK010000009">
    <property type="protein sequence ID" value="KAL3518935.1"/>
    <property type="molecule type" value="Genomic_DNA"/>
</dbReference>
<feature type="domain" description="Mediator complex subunit Med13 N-terminal" evidence="9">
    <location>
        <begin position="2"/>
        <end position="337"/>
    </location>
</feature>
<keyword evidence="12" id="KW-1185">Reference proteome</keyword>
<evidence type="ECO:0000259" key="10">
    <source>
        <dbReference type="Pfam" id="PF18296"/>
    </source>
</evidence>
<evidence type="ECO:0000313" key="11">
    <source>
        <dbReference type="EMBL" id="KAL3518935.1"/>
    </source>
</evidence>
<keyword evidence="6" id="KW-0804">Transcription</keyword>
<dbReference type="Pfam" id="PF18296">
    <property type="entry name" value="MID_MedPIWI"/>
    <property type="match status" value="1"/>
</dbReference>
<evidence type="ECO:0000256" key="6">
    <source>
        <dbReference type="ARBA" id="ARBA00023163"/>
    </source>
</evidence>
<feature type="compositionally biased region" description="Low complexity" evidence="8">
    <location>
        <begin position="401"/>
        <end position="419"/>
    </location>
</feature>
<comment type="similarity">
    <text evidence="2">Belongs to the Mediator complex subunit 13 family.</text>
</comment>
<dbReference type="InterPro" id="IPR021643">
    <property type="entry name" value="Mediator_Med13_N"/>
</dbReference>
<dbReference type="GO" id="GO:0005634">
    <property type="term" value="C:nucleus"/>
    <property type="evidence" value="ECO:0007669"/>
    <property type="project" value="UniProtKB-SubCell"/>
</dbReference>
<evidence type="ECO:0000313" key="12">
    <source>
        <dbReference type="Proteomes" id="UP001630127"/>
    </source>
</evidence>
<gene>
    <name evidence="11" type="ORF">ACH5RR_021524</name>
</gene>
<evidence type="ECO:0000259" key="9">
    <source>
        <dbReference type="Pfam" id="PF11597"/>
    </source>
</evidence>
<accession>A0ABD2ZKS0</accession>
<sequence>MWTNVFKIGGLHQISWFQFLPHESDLNSLSDKSVKVDPRDAATSIVLSSHLQLQKEGFLSTWTNSFVGPWDPSQGLHNPDEKIKLWLFLPGNHSSIVEKAQLAVSKLRVLASGLWVAPGDSEEVASALSQALRNCIERALKGFSFMRFGNVFSRYHPSSQTEELYRKGQPVVEFIFAATEEAIFVHAVISAKHIRALSSGDIDTTLKHSYDHSGDRLPVIVSPHGMLGKLTGCCPSDLVKQVYLSSGKFKASNEVVGLPYHASHGSGCQLRGHNCYAEITLGCPIAVNDKILPQNSSFNKNLSRHNVTETTLETKVNLKGPAEPSRVFIYPAEAVLVPVMQTSFARSSLKRFWLQNWIGPSLTASSFFMHCFDYSYDGKADSKNGSRLESNGLRSQHGYHSSSNSNNSSISSISSSSSDSDYRTSGAGDLEADADSLACRQSGLSSVDQSRTDSLKLGPKRARSGMSESFNQAGAVINPCTSDYGSIEVNNSALIGGSNDPIGCGWDDDDRGMGMDIQALLLEFGDFGDFFENDVLPFGEPPGTAETQDLVFSAQGGGDLGSSPSTSMMDMSDPMLLPAGFPSFETFNSSPAPAGMDDPLSKNQELTRTVSGPDKVNCPPVSTSGEFDHVIKAEALMTFAPEYGAVETPSFEVSSSIFKSPYIPESRKAETENSSSNNYVYSAIPPSPCFDDSDEKSGMTLNVKVWSGRQEKIAVPQSKKHYTHIDGGINKSSGRLSTCNDGTVHEPPSTFELKSLNAVKSVHSKGSDGPLRVENSLPSLKPILATEVECLMCQAFMCRIRHTLLYSGSHFPVGLNRLSGVNILNQPHVDPSILSDNLSSKSEVKKKETIPVRIAGDMDGGMLDGPFSAPVGVWRSVPKGAKSTAQSMELGPSIHHNSFVEENILSYGLRQPLQELLDGLALLVQQATSFVDVALDSDCSDGVHGWLALQEQLRRGFSCGPTMVHAGCGGALSWCHSVDIAGVELVDPLSVDVQPSFTISLLQSDIKAALKTAFGTLDGPLFVTDWCKGRSLSYEAGSMGDEFYAESTASAGECQDSSNGARVEEMSDRRSLQEACLLESEQQTGSRLRPTLAVVPFPAILVGYQDDWLKTSASSLQLWEKAPFEPYATQKHMTYYVVCPDIEPLITAAADFFQQLGTVYETCNLGTHLPQSFGSEMQLDSGKSSTSGFVLLDCPQSMKIDSSSASILGSISDYFLSLSNGWDLASFLKSLSKVLKTLNLTSCMTTNAKEGNSGPYT</sequence>
<evidence type="ECO:0000256" key="2">
    <source>
        <dbReference type="ARBA" id="ARBA00009354"/>
    </source>
</evidence>
<evidence type="ECO:0000256" key="7">
    <source>
        <dbReference type="ARBA" id="ARBA00023242"/>
    </source>
</evidence>
<comment type="subcellular location">
    <subcellularLocation>
        <location evidence="1">Nucleus</location>
    </subcellularLocation>
</comment>
<dbReference type="InterPro" id="IPR041285">
    <property type="entry name" value="MID_MedPIWI"/>
</dbReference>
<evidence type="ECO:0000256" key="1">
    <source>
        <dbReference type="ARBA" id="ARBA00004123"/>
    </source>
</evidence>
<dbReference type="Pfam" id="PF11597">
    <property type="entry name" value="Med13_N"/>
    <property type="match status" value="1"/>
</dbReference>
<dbReference type="AlphaFoldDB" id="A0ABD2ZKS0"/>
<evidence type="ECO:0000256" key="4">
    <source>
        <dbReference type="ARBA" id="ARBA00022491"/>
    </source>
</evidence>
<feature type="domain" description="MID" evidence="10">
    <location>
        <begin position="1131"/>
        <end position="1247"/>
    </location>
</feature>
<dbReference type="Proteomes" id="UP001630127">
    <property type="component" value="Unassembled WGS sequence"/>
</dbReference>
<dbReference type="InterPro" id="IPR051139">
    <property type="entry name" value="Mediator_complx_sub13"/>
</dbReference>
<proteinExistence type="inferred from homology"/>
<feature type="region of interest" description="Disordered" evidence="8">
    <location>
        <begin position="442"/>
        <end position="465"/>
    </location>
</feature>